<reference evidence="3" key="1">
    <citation type="submission" date="2021-03" db="EMBL/GenBank/DDBJ databases">
        <title>Acanthopleuribacteraceae sp. M133.</title>
        <authorList>
            <person name="Wang G."/>
        </authorList>
    </citation>
    <scope>NUCLEOTIDE SEQUENCE</scope>
    <source>
        <strain evidence="3">M133</strain>
    </source>
</reference>
<dbReference type="InterPro" id="IPR002818">
    <property type="entry name" value="DJ-1/PfpI"/>
</dbReference>
<sequence length="367" mass="40889">MTVRRNTRTWVRIILILGLALSAGASLAGDKYQCPPCGCAKDAILFDMAGNCPDCSMPLVKASVLKEQKQQQKNMAVLIFDGMETLDMTGPWEVFHHQPELNLFTVSHDGKPITSMGLKIAADYSLANCPPSSYLLIPGGGVNAMLRNKTVIEWVKTRAEAAEMVFSVCNGAFILAETGLLDGKSATTFHSLLDDLERDYPKVKVHFDRRWVDNGKYITSAGIASGLDMSFYAVQKLFGKDRAEGTAGHIEYYWNQDPKVTIHARSLLPDMDFPEGTDFEATTDTGDAGHWRIEGILTLPKTHEELRAHLGAQMVKNQWKPTKGKPNQAEHWQFEDRAGQSWQGRIQAEPVGRHRFKVSLEIQPKSR</sequence>
<dbReference type="Proteomes" id="UP000663929">
    <property type="component" value="Chromosome"/>
</dbReference>
<dbReference type="EMBL" id="CP071793">
    <property type="protein sequence ID" value="QTD50154.1"/>
    <property type="molecule type" value="Genomic_DNA"/>
</dbReference>
<dbReference type="Gene3D" id="3.40.50.880">
    <property type="match status" value="1"/>
</dbReference>
<keyword evidence="4" id="KW-1185">Reference proteome</keyword>
<dbReference type="InterPro" id="IPR029062">
    <property type="entry name" value="Class_I_gatase-like"/>
</dbReference>
<dbReference type="InterPro" id="IPR052158">
    <property type="entry name" value="INH-QAR"/>
</dbReference>
<feature type="chain" id="PRO_5035176257" evidence="1">
    <location>
        <begin position="29"/>
        <end position="367"/>
    </location>
</feature>
<feature type="signal peptide" evidence="1">
    <location>
        <begin position="1"/>
        <end position="28"/>
    </location>
</feature>
<dbReference type="SUPFAM" id="SSF52317">
    <property type="entry name" value="Class I glutamine amidotransferase-like"/>
    <property type="match status" value="1"/>
</dbReference>
<protein>
    <submittedName>
        <fullName evidence="3">DJ-1/PfpI family protein</fullName>
    </submittedName>
</protein>
<evidence type="ECO:0000256" key="1">
    <source>
        <dbReference type="SAM" id="SignalP"/>
    </source>
</evidence>
<dbReference type="AlphaFoldDB" id="A0A8A4TLR7"/>
<dbReference type="GO" id="GO:0006355">
    <property type="term" value="P:regulation of DNA-templated transcription"/>
    <property type="evidence" value="ECO:0007669"/>
    <property type="project" value="TreeGrafter"/>
</dbReference>
<dbReference type="PANTHER" id="PTHR43130">
    <property type="entry name" value="ARAC-FAMILY TRANSCRIPTIONAL REGULATOR"/>
    <property type="match status" value="1"/>
</dbReference>
<dbReference type="CDD" id="cd03139">
    <property type="entry name" value="GATase1_PfpI_2"/>
    <property type="match status" value="1"/>
</dbReference>
<feature type="domain" description="DJ-1/PfpI" evidence="2">
    <location>
        <begin position="75"/>
        <end position="231"/>
    </location>
</feature>
<keyword evidence="1" id="KW-0732">Signal</keyword>
<evidence type="ECO:0000313" key="3">
    <source>
        <dbReference type="EMBL" id="QTD50154.1"/>
    </source>
</evidence>
<dbReference type="RefSeq" id="WP_237379785.1">
    <property type="nucleotide sequence ID" value="NZ_CP071793.1"/>
</dbReference>
<dbReference type="PANTHER" id="PTHR43130:SF3">
    <property type="entry name" value="HTH-TYPE TRANSCRIPTIONAL REGULATOR RV1931C"/>
    <property type="match status" value="1"/>
</dbReference>
<dbReference type="KEGG" id="scor:J3U87_31605"/>
<evidence type="ECO:0000259" key="2">
    <source>
        <dbReference type="Pfam" id="PF01965"/>
    </source>
</evidence>
<accession>A0A8A4TLR7</accession>
<gene>
    <name evidence="3" type="ORF">J3U87_31605</name>
</gene>
<proteinExistence type="predicted"/>
<name>A0A8A4TLR7_SULCO</name>
<evidence type="ECO:0000313" key="4">
    <source>
        <dbReference type="Proteomes" id="UP000663929"/>
    </source>
</evidence>
<organism evidence="3 4">
    <name type="scientific">Sulfidibacter corallicola</name>
    <dbReference type="NCBI Taxonomy" id="2818388"/>
    <lineage>
        <taxon>Bacteria</taxon>
        <taxon>Pseudomonadati</taxon>
        <taxon>Acidobacteriota</taxon>
        <taxon>Holophagae</taxon>
        <taxon>Acanthopleuribacterales</taxon>
        <taxon>Acanthopleuribacteraceae</taxon>
        <taxon>Sulfidibacter</taxon>
    </lineage>
</organism>
<dbReference type="Pfam" id="PF01965">
    <property type="entry name" value="DJ-1_PfpI"/>
    <property type="match status" value="1"/>
</dbReference>